<dbReference type="InterPro" id="IPR056501">
    <property type="entry name" value="NAD-bd_HRPKS_sdrA"/>
</dbReference>
<evidence type="ECO:0000256" key="3">
    <source>
        <dbReference type="ARBA" id="ARBA00022598"/>
    </source>
</evidence>
<dbReference type="InterPro" id="IPR042099">
    <property type="entry name" value="ANL_N_sf"/>
</dbReference>
<dbReference type="Proteomes" id="UP001521116">
    <property type="component" value="Unassembled WGS sequence"/>
</dbReference>
<dbReference type="InterPro" id="IPR042104">
    <property type="entry name" value="PKS_dehydratase_sf"/>
</dbReference>
<keyword evidence="16" id="KW-1185">Reference proteome</keyword>
<dbReference type="InterPro" id="IPR020807">
    <property type="entry name" value="PKS_DH"/>
</dbReference>
<keyword evidence="7" id="KW-0560">Oxidoreductase</keyword>
<dbReference type="Pfam" id="PF00698">
    <property type="entry name" value="Acyl_transf_1"/>
    <property type="match status" value="1"/>
</dbReference>
<keyword evidence="3" id="KW-0436">Ligase</keyword>
<dbReference type="Gene3D" id="3.30.300.30">
    <property type="match status" value="1"/>
</dbReference>
<keyword evidence="1" id="KW-0596">Phosphopantetheine</keyword>
<dbReference type="PROSITE" id="PS52004">
    <property type="entry name" value="KS3_2"/>
    <property type="match status" value="1"/>
</dbReference>
<evidence type="ECO:0000259" key="12">
    <source>
        <dbReference type="PROSITE" id="PS50075"/>
    </source>
</evidence>
<dbReference type="InterPro" id="IPR057326">
    <property type="entry name" value="KR_dom"/>
</dbReference>
<dbReference type="SMART" id="SM00825">
    <property type="entry name" value="PKS_KS"/>
    <property type="match status" value="1"/>
</dbReference>
<feature type="region of interest" description="N-terminal hotdog fold" evidence="10">
    <location>
        <begin position="956"/>
        <end position="1094"/>
    </location>
</feature>
<dbReference type="Pfam" id="PF02801">
    <property type="entry name" value="Ketoacyl-synt_C"/>
    <property type="match status" value="1"/>
</dbReference>
<dbReference type="InterPro" id="IPR016035">
    <property type="entry name" value="Acyl_Trfase/lysoPLipase"/>
</dbReference>
<dbReference type="PANTHER" id="PTHR43775">
    <property type="entry name" value="FATTY ACID SYNTHASE"/>
    <property type="match status" value="1"/>
</dbReference>
<evidence type="ECO:0000256" key="5">
    <source>
        <dbReference type="ARBA" id="ARBA00022679"/>
    </source>
</evidence>
<evidence type="ECO:0000256" key="8">
    <source>
        <dbReference type="ARBA" id="ARBA00023268"/>
    </source>
</evidence>
<proteinExistence type="inferred from homology"/>
<dbReference type="InterPro" id="IPR020841">
    <property type="entry name" value="PKS_Beta-ketoAc_synthase_dom"/>
</dbReference>
<dbReference type="InterPro" id="IPR049552">
    <property type="entry name" value="PKS_DH_N"/>
</dbReference>
<keyword evidence="6" id="KW-0677">Repeat</keyword>
<dbReference type="SMART" id="SM00826">
    <property type="entry name" value="PKS_DH"/>
    <property type="match status" value="1"/>
</dbReference>
<dbReference type="Pfam" id="PF14765">
    <property type="entry name" value="PS-DH"/>
    <property type="match status" value="1"/>
</dbReference>
<evidence type="ECO:0000256" key="4">
    <source>
        <dbReference type="ARBA" id="ARBA00022603"/>
    </source>
</evidence>
<dbReference type="SUPFAM" id="SSF53901">
    <property type="entry name" value="Thiolase-like"/>
    <property type="match status" value="1"/>
</dbReference>
<comment type="caution">
    <text evidence="15">The sequence shown here is derived from an EMBL/GenBank/DDBJ whole genome shotgun (WGS) entry which is preliminary data.</text>
</comment>
<evidence type="ECO:0000256" key="7">
    <source>
        <dbReference type="ARBA" id="ARBA00023002"/>
    </source>
</evidence>
<gene>
    <name evidence="15" type="ORF">SLS56_007575</name>
</gene>
<feature type="compositionally biased region" description="Basic and acidic residues" evidence="11">
    <location>
        <begin position="2555"/>
        <end position="2603"/>
    </location>
</feature>
<dbReference type="InterPro" id="IPR016036">
    <property type="entry name" value="Malonyl_transacylase_ACP-bd"/>
</dbReference>
<evidence type="ECO:0000313" key="16">
    <source>
        <dbReference type="Proteomes" id="UP001521116"/>
    </source>
</evidence>
<dbReference type="Gene3D" id="3.30.70.3290">
    <property type="match status" value="1"/>
</dbReference>
<dbReference type="SUPFAM" id="SSF47336">
    <property type="entry name" value="ACP-like"/>
    <property type="match status" value="2"/>
</dbReference>
<keyword evidence="4" id="KW-0489">Methyltransferase</keyword>
<dbReference type="Pfam" id="PF00501">
    <property type="entry name" value="AMP-binding"/>
    <property type="match status" value="1"/>
</dbReference>
<dbReference type="NCBIfam" id="TIGR01733">
    <property type="entry name" value="AA-adenyl-dom"/>
    <property type="match status" value="1"/>
</dbReference>
<dbReference type="InterPro" id="IPR020806">
    <property type="entry name" value="PKS_PP-bd"/>
</dbReference>
<dbReference type="InterPro" id="IPR032821">
    <property type="entry name" value="PKS_assoc"/>
</dbReference>
<evidence type="ECO:0000256" key="11">
    <source>
        <dbReference type="SAM" id="MobiDB-lite"/>
    </source>
</evidence>
<dbReference type="PANTHER" id="PTHR43775:SF20">
    <property type="entry name" value="HYBRID PKS-NRPS SYNTHETASE APDA"/>
    <property type="match status" value="1"/>
</dbReference>
<feature type="active site" description="Proton donor; for dehydratase activity" evidence="10">
    <location>
        <position position="1171"/>
    </location>
</feature>
<dbReference type="InterPro" id="IPR013120">
    <property type="entry name" value="FAR_NAD-bd"/>
</dbReference>
<dbReference type="InterPro" id="IPR009081">
    <property type="entry name" value="PP-bd_ACP"/>
</dbReference>
<dbReference type="SUPFAM" id="SSF52777">
    <property type="entry name" value="CoA-dependent acyltransferases"/>
    <property type="match status" value="2"/>
</dbReference>
<comment type="similarity">
    <text evidence="9">In the C-terminal section; belongs to the NRP synthetase family.</text>
</comment>
<dbReference type="InterPro" id="IPR036736">
    <property type="entry name" value="ACP-like_sf"/>
</dbReference>
<dbReference type="Gene3D" id="3.10.129.110">
    <property type="entry name" value="Polyketide synthase dehydratase"/>
    <property type="match status" value="1"/>
</dbReference>
<dbReference type="InterPro" id="IPR014030">
    <property type="entry name" value="Ketoacyl_synth_N"/>
</dbReference>
<feature type="region of interest" description="Disordered" evidence="11">
    <location>
        <begin position="2525"/>
        <end position="2603"/>
    </location>
</feature>
<dbReference type="Gene3D" id="3.40.47.10">
    <property type="match status" value="1"/>
</dbReference>
<dbReference type="Pfam" id="PF00668">
    <property type="entry name" value="Condensation"/>
    <property type="match status" value="1"/>
</dbReference>
<keyword evidence="8" id="KW-0511">Multifunctional enzyme</keyword>
<evidence type="ECO:0000256" key="10">
    <source>
        <dbReference type="PROSITE-ProRule" id="PRU01363"/>
    </source>
</evidence>
<dbReference type="InterPro" id="IPR023213">
    <property type="entry name" value="CAT-like_dom_sf"/>
</dbReference>
<keyword evidence="5" id="KW-0808">Transferase</keyword>
<evidence type="ECO:0000313" key="15">
    <source>
        <dbReference type="EMBL" id="KAL1625067.1"/>
    </source>
</evidence>
<name>A0ABR3SP76_9PEZI</name>
<reference evidence="15 16" key="1">
    <citation type="submission" date="2024-02" db="EMBL/GenBank/DDBJ databases">
        <title>De novo assembly and annotation of 12 fungi associated with fruit tree decline syndrome in Ontario, Canada.</title>
        <authorList>
            <person name="Sulman M."/>
            <person name="Ellouze W."/>
            <person name="Ilyukhin E."/>
        </authorList>
    </citation>
    <scope>NUCLEOTIDE SEQUENCE [LARGE SCALE GENOMIC DNA]</scope>
    <source>
        <strain evidence="15 16">M1-105</strain>
    </source>
</reference>
<dbReference type="Pfam" id="PF21089">
    <property type="entry name" value="PKS_DH_N"/>
    <property type="match status" value="1"/>
</dbReference>
<dbReference type="InterPro" id="IPR018201">
    <property type="entry name" value="Ketoacyl_synth_AS"/>
</dbReference>
<dbReference type="Pfam" id="PF00109">
    <property type="entry name" value="ketoacyl-synt"/>
    <property type="match status" value="1"/>
</dbReference>
<dbReference type="InterPro" id="IPR050091">
    <property type="entry name" value="PKS_NRPS_Biosynth_Enz"/>
</dbReference>
<dbReference type="Pfam" id="PF07993">
    <property type="entry name" value="NAD_binding_4"/>
    <property type="match status" value="1"/>
</dbReference>
<dbReference type="InterPro" id="IPR049551">
    <property type="entry name" value="PKS_DH_C"/>
</dbReference>
<dbReference type="InterPro" id="IPR049900">
    <property type="entry name" value="PKS_mFAS_DH"/>
</dbReference>
<feature type="domain" description="PKS/mFAS DH" evidence="14">
    <location>
        <begin position="956"/>
        <end position="1264"/>
    </location>
</feature>
<dbReference type="SMART" id="SM00823">
    <property type="entry name" value="PKS_PP"/>
    <property type="match status" value="2"/>
</dbReference>
<dbReference type="Pfam" id="PF08659">
    <property type="entry name" value="KR"/>
    <property type="match status" value="1"/>
</dbReference>
<evidence type="ECO:0000259" key="14">
    <source>
        <dbReference type="PROSITE" id="PS52019"/>
    </source>
</evidence>
<evidence type="ECO:0000256" key="1">
    <source>
        <dbReference type="ARBA" id="ARBA00022450"/>
    </source>
</evidence>
<dbReference type="InterPro" id="IPR045851">
    <property type="entry name" value="AMP-bd_C_sf"/>
</dbReference>
<accession>A0ABR3SP76</accession>
<evidence type="ECO:0000256" key="6">
    <source>
        <dbReference type="ARBA" id="ARBA00022737"/>
    </source>
</evidence>
<dbReference type="Gene3D" id="3.40.50.150">
    <property type="entry name" value="Vaccinia Virus protein VP39"/>
    <property type="match status" value="1"/>
</dbReference>
<dbReference type="Pfam" id="PF16197">
    <property type="entry name" value="KAsynt_C_assoc"/>
    <property type="match status" value="1"/>
</dbReference>
<dbReference type="PROSITE" id="PS00455">
    <property type="entry name" value="AMP_BINDING"/>
    <property type="match status" value="1"/>
</dbReference>
<dbReference type="EMBL" id="JAJVDC020000100">
    <property type="protein sequence ID" value="KAL1625067.1"/>
    <property type="molecule type" value="Genomic_DNA"/>
</dbReference>
<dbReference type="Gene3D" id="3.40.50.720">
    <property type="entry name" value="NAD(P)-binding Rossmann-like Domain"/>
    <property type="match status" value="3"/>
</dbReference>
<dbReference type="CDD" id="cd05930">
    <property type="entry name" value="A_NRPS"/>
    <property type="match status" value="1"/>
</dbReference>
<dbReference type="SUPFAM" id="SSF55048">
    <property type="entry name" value="Probable ACP-binding domain of malonyl-CoA ACP transacylase"/>
    <property type="match status" value="1"/>
</dbReference>
<dbReference type="SUPFAM" id="SSF52151">
    <property type="entry name" value="FabD/lysophospholipase-like"/>
    <property type="match status" value="1"/>
</dbReference>
<dbReference type="SUPFAM" id="SSF53335">
    <property type="entry name" value="S-adenosyl-L-methionine-dependent methyltransferases"/>
    <property type="match status" value="1"/>
</dbReference>
<dbReference type="PROSITE" id="PS52019">
    <property type="entry name" value="PKS_MFAS_DH"/>
    <property type="match status" value="1"/>
</dbReference>
<dbReference type="Pfam" id="PF08242">
    <property type="entry name" value="Methyltransf_12"/>
    <property type="match status" value="1"/>
</dbReference>
<dbReference type="InterPro" id="IPR013217">
    <property type="entry name" value="Methyltransf_12"/>
</dbReference>
<feature type="domain" description="Carrier" evidence="12">
    <location>
        <begin position="3597"/>
        <end position="3673"/>
    </location>
</feature>
<dbReference type="SMART" id="SM00827">
    <property type="entry name" value="PKS_AT"/>
    <property type="match status" value="1"/>
</dbReference>
<dbReference type="PROSITE" id="PS50075">
    <property type="entry name" value="CARRIER"/>
    <property type="match status" value="2"/>
</dbReference>
<feature type="domain" description="Ketosynthase family 3 (KS3)" evidence="13">
    <location>
        <begin position="7"/>
        <end position="437"/>
    </location>
</feature>
<evidence type="ECO:0000259" key="13">
    <source>
        <dbReference type="PROSITE" id="PS52004"/>
    </source>
</evidence>
<dbReference type="InterPro" id="IPR029063">
    <property type="entry name" value="SAM-dependent_MTases_sf"/>
</dbReference>
<dbReference type="InterPro" id="IPR014043">
    <property type="entry name" value="Acyl_transferase_dom"/>
</dbReference>
<feature type="active site" description="Proton acceptor; for dehydratase activity" evidence="10">
    <location>
        <position position="989"/>
    </location>
</feature>
<dbReference type="InterPro" id="IPR001227">
    <property type="entry name" value="Ac_transferase_dom_sf"/>
</dbReference>
<dbReference type="InterPro" id="IPR010071">
    <property type="entry name" value="AA_adenyl_dom"/>
</dbReference>
<keyword evidence="2" id="KW-0597">Phosphoprotein</keyword>
<dbReference type="CDD" id="cd19532">
    <property type="entry name" value="C_PKS-NRPS"/>
    <property type="match status" value="1"/>
</dbReference>
<dbReference type="InterPro" id="IPR001242">
    <property type="entry name" value="Condensation_dom"/>
</dbReference>
<dbReference type="InterPro" id="IPR036291">
    <property type="entry name" value="NAD(P)-bd_dom_sf"/>
</dbReference>
<dbReference type="PROSITE" id="PS00606">
    <property type="entry name" value="KS3_1"/>
    <property type="match status" value="1"/>
</dbReference>
<dbReference type="InterPro" id="IPR020845">
    <property type="entry name" value="AMP-binding_CS"/>
</dbReference>
<dbReference type="SUPFAM" id="SSF51735">
    <property type="entry name" value="NAD(P)-binding Rossmann-fold domains"/>
    <property type="match status" value="2"/>
</dbReference>
<dbReference type="InterPro" id="IPR014031">
    <property type="entry name" value="Ketoacyl_synth_C"/>
</dbReference>
<dbReference type="SMART" id="SM00822">
    <property type="entry name" value="PKS_KR"/>
    <property type="match status" value="1"/>
</dbReference>
<evidence type="ECO:0000256" key="2">
    <source>
        <dbReference type="ARBA" id="ARBA00022553"/>
    </source>
</evidence>
<dbReference type="Pfam" id="PF23114">
    <property type="entry name" value="NAD-bd_HRPKS_sdrA"/>
    <property type="match status" value="1"/>
</dbReference>
<dbReference type="Pfam" id="PF00550">
    <property type="entry name" value="PP-binding"/>
    <property type="match status" value="2"/>
</dbReference>
<feature type="region of interest" description="C-terminal hotdog fold" evidence="10">
    <location>
        <begin position="1109"/>
        <end position="1264"/>
    </location>
</feature>
<dbReference type="CDD" id="cd02440">
    <property type="entry name" value="AdoMet_MTases"/>
    <property type="match status" value="1"/>
</dbReference>
<organism evidence="15 16">
    <name type="scientific">Neofusicoccum ribis</name>
    <dbReference type="NCBI Taxonomy" id="45134"/>
    <lineage>
        <taxon>Eukaryota</taxon>
        <taxon>Fungi</taxon>
        <taxon>Dikarya</taxon>
        <taxon>Ascomycota</taxon>
        <taxon>Pezizomycotina</taxon>
        <taxon>Dothideomycetes</taxon>
        <taxon>Dothideomycetes incertae sedis</taxon>
        <taxon>Botryosphaeriales</taxon>
        <taxon>Botryosphaeriaceae</taxon>
        <taxon>Neofusicoccum</taxon>
    </lineage>
</organism>
<evidence type="ECO:0000256" key="9">
    <source>
        <dbReference type="ARBA" id="ARBA00029443"/>
    </source>
</evidence>
<dbReference type="InterPro" id="IPR016039">
    <property type="entry name" value="Thiolase-like"/>
</dbReference>
<dbReference type="Gene3D" id="3.30.559.10">
    <property type="entry name" value="Chloramphenicol acetyltransferase-like domain"/>
    <property type="match status" value="1"/>
</dbReference>
<sequence length="3997" mass="429988">MAQNNGREPIAVVGTACHFPGGSNTPSKLWELLKAPRDLLQPVPDDRFHAAAWHHADAAHHGTSNVTRSYFLDADIRAFDAAFFGIPPNECEAIDPQQRLLLEAVYEALCAAGLPLDALRGSATACYVGQMCDDWSGVMMRDWDALPQYTATGIARSIMSNRVSYFFDWHGPSMTIDTACSSSLVAVHEAVRFLRRGEGAVAVACGSNLILSPGMYVAESKLRMLSPDGRSRMWDEDANGYARGEGVAVVVLKTLSDALADGDHIECVIRETGFNQDGRTTGITMPSNTAQAALIRETYARAGLDPFEDRPQFFHAHGTGTPAGDPQEAEAISRAFFKPDEESEKLYVGSIKTVIGHTEGTAGLASLIGTALAMQNKTIPPNMHFSKLSPKVAPFYSNLEVPVSAKPWPQPRAGQPLRASVNSFGFGGANAHAILERYDPAIHGGGRPEASSEEAAAAAASPLFTPLTFSAHSQKSLRAMLASFSAHLQQPPTDDGLDLRSLAWTLQRRRSALPVRHAVSGKALPDILSSIAAALSQDDALGAQPSSSSTSTPSILGVFTGQGAQWPAMGRALLHASAFVRARVDQLDRALQTLPRAADRPAWRIRDELEKGEGEASRVGEAAFAQPLCAAVQVVLVDLLRGAGVALAAAVGHSSGEIGAAYAAGLVGAGDAVRIAYYRGLYAGMAGSGGGKKGAMMAVGTTLEDARELCALEQFEGRLAVAASDAAASVTLSGDADAVDEAEEVFRDEGKFARRLRVDTAYHSPHMEPCSAPYLAALEACALEATPPTEEPAAATWFSSVVPGKAMTAADLTPQYWVANMRNPVYFSQAVAAAVRQARPFDAAVEVGPHPALKGPCLTNIEEASAGAAAAPPLYIGLLNRGACDVASFSSALGALWERFGPSAVDFDAYDRLASGASGPKKLATGLPPYPWNHDRAHWFESRVSGGYRHRARGPHPLLGAVCEGSSAGRVVQWRNVLHQAELPWLAGHRLQGQVVFPAAGYLAMAVEALASVAGGPARLIEVTDFVIGRAMAFFSESAAQEVVVTLRLAAAGHDNEGDAERVSARFEISSCPQGERAMSLNASGTVSLEVGERGPSLLATARLPEHNMVGVDAERFYRALADLGYHYAPPFRGVSAIRRRADCAVGELTADARGDDWADGQLLVHPGLLDTCFQTIFAAYSAPGDERLWTLHVPTAIKRLAINPALAAPNPSVEAVWPWQTVVISGDDVLRADVEVFAADGRDDVLLAVEGISLVPFAPATPADDCRLFSHFVYDLAQPDGPAAGRACGGATDFDVRLALASERFAFYWIRHVLASVTAEQEASALPHHRRMLAWCRFVEAQVRAGEHPHVPPAALQDAREGVEALVAPFGADRPDVDLIRAVGENLPAVVAEQGSIVEHMVRDGMLDAFYERGLGLHIANGWEARMAAQLAHRSPRMRVLEVGGGTGGSTRAILRALGEAFAEYTFTDVSAGFFEAAERRFRDDRIVFKTLDMERDVVEQGFEPGTYDLVLASNVLHVGADLDAVMANIRALVRPGGWLLNMETVTSQPCLRNGFAMAGLPGWWVGAETGRPWGPTVPIEEWDGIYRRTGWSGVDTFPPNFDALHPFTVLATQAVDERVGCLRAPLAAPELAGFEKDDLVIVGGKSEEVTEMADQISTLLAPHFNSAARVESIEAFADGSAQVAPVVLNLAELDMPVMQELFEEGLADRMEALKELFSTARDILWVTKNSRDESPYSRVFVGMARALRKEYPTVNFQALDVDALDAETSPKLFAETLLRHAVLARWSKDGRSEGLSWTREPELYLEQGKLLIPRLRSIADVNDRYNSTKRRITHAVSPKEQAVELVAGVDGTYELREPSPLKPPPAAKSDAVVVHVSASLLQTVKIAMAGHYFLFAGTTASGAAVLALSATTPASVVAVPREWTIPLPHPQKQRTPALLLSLAAHLLADPITAACPPNGTLLAHDPDPLVAAALAKQAAARKLRVYFTTTSAARKKARAGGQAGWIVVSARAPRRHLRKLLPKHVSLFVDLSGGGGGRAGDQGLVRDIAAQLPGGVLAQRNSPFVGSAVQARAGAGAAELVAKALAAGWAKAKASSSSAGGSVAERVVRLAEVPGIRHTPGELRVVDWEADAVVPAVVRPIDAGSEALFRGDGTYLMVGLSGEVGQSVAQWMVKHGARNVVLTSRNPKVSSEWIDSLDEEYGATVKAMPLDITDREALHTCYNKILRTMPPIAGVAHGAMVLIDSLFQNMDYEDLMTVLRPKILGAVHLDELFADDPLDFFILFSSITGTVGNTGQSNYIGANSFMESLALQRRNRGLAASVLGISSLVGLGYVERADNFDADYFAASGYRNISEADLHALFAEAVVRGRPANPRELSHELITGIVPTYADRDAKAGYLQDVKFSHLALRRPVADARGGGGDDELAAPVRVRLQSATTVDEAVEVMRESFVARIKRVLRMAAEDEFSATASLVEQGVDSLVAVEVRAWFSKELDVDMPVLKVLGGASVADLLDDAVARLPSDMLPSLGKEKPVGDVAKGPAPAAPKPQTVKKPSVEDAQKKAAEAKARAERKAAEEKTRAEERAAAKKKRAADDATRAADRSKLRAAKKLDDEAKAYSALVKSESTERMSFGQSRFWFLDQAIKDKTTFNIAISVRLEGRVRVKDMERAVQQVVLRHEALRTRYYAAGEYGEIPMQGVIPTSVVKLKWRQIRDEAEAQKELDELRAHVWDLHKWEGMKVSLLSLSDTIHFLIIGCHHIAMDGVSFQVFYADLEKAYKGQTLSALPASSQYRTFAKLQREAWESGKMDADLNYYRDIIPKDPQPLPLLPFAKTLSRIPLEKYGTHRVDMRIDAALTSKIKAASRKLKSTTFHFYLAALQVLIFRIVRCDDFFIGVADANRTEAKFMGTLGFFLNLLPLRFERNAATDFAEAVQQARNKAYGGLAHSKLPFDILLEKLEIPRSSAHTPLFQVFVDYRQGVQERQRFMGMKAAGENWHLAKTGYDVTLDIIENAAGDARLEFRLQEALYSEQSARLLLQGYAHLLAQLAENPDVDWKTPEVWPREVVERSLSEGRGQTIGYEWAPTVAHRVDEMIAKQPSALALKDGTRVLTYAQMDSRVNAICAALVEAGVAKGDRVGVFQKPTTDWICSLLAIFRAGAVYMPLDTRTPVPRLAAIVADAQPKAILAHDGTWADVDAVGSCTHINISNVAETHAPMPNLATADAPAALLFTSGSTGTPKGIQNRHVNIIKQLEGFSAHSNLPASAGYVLQQSAYSFDKSLEQIFVALAHGGALYVVPAEQRGDPLSITRIMADEGITFTATTPTEYLMWFRYAGENLRRCTRWHRAVLGGEVVPGSLISEFQKLGLPVRLTNSYGPAEITMACTKGDLPYDEMRPGEPIMAGTMLPGYTAYVVDEELKPVPVGCPGEIVISGVGVSIGYLNNEELTGQKYLPCPWQPGSMYRTGDRGRLGGDGVLFCDGRLEGDSQIKLRGVRIELEDIESCIVQTAAGAVTSVVVSKRGEAEDDAEFLAAHVVLAPSADESVLERLRATLPLPQYMIPAVLAPVTDLPMTAHFKINRKAAMALPVPERKKTEVDLGALTPTEARLAGLWSELIPGLQSVASSSPFFLSGGNSLMLVKLQAMIRKNLQASLRLIDLMENDTLGQMARVVEEAAGAGSIDWENETALPALPPSTATVAPKEKDVVVLLTGVTGVLGRNMLAKLAADPRIAKVYAVAVRTPVEGRVTTASDKITVLTGDLAQPLLGLAEADFTALAAEVDVIFHAGANRSFWDSYYELRATNVHSVKEMVRIAALRRIPIHFMSSGEVVAYGAGTPPVDGSDGYVSSKWAAESVLQKAAAEAGVEVVLHRPVKSDDAAAAPLEALDELMALARQMGKRPVLDGLSGTLGVVPLSQIVDELAGGLFERSAGVKVVSHGSSVNVDIAVFASAVAKDEDVMGLDGMSALKWTGVAKKMGWSMFMLAQEIFMDKAGERVVSKR</sequence>
<dbReference type="SUPFAM" id="SSF56801">
    <property type="entry name" value="Acetyl-CoA synthetase-like"/>
    <property type="match status" value="1"/>
</dbReference>
<dbReference type="Gene3D" id="3.30.559.30">
    <property type="entry name" value="Nonribosomal peptide synthetase, condensation domain"/>
    <property type="match status" value="1"/>
</dbReference>
<dbReference type="CDD" id="cd00833">
    <property type="entry name" value="PKS"/>
    <property type="match status" value="1"/>
</dbReference>
<dbReference type="Gene3D" id="1.10.1200.10">
    <property type="entry name" value="ACP-like"/>
    <property type="match status" value="2"/>
</dbReference>
<dbReference type="Gene3D" id="3.40.366.10">
    <property type="entry name" value="Malonyl-Coenzyme A Acyl Carrier Protein, domain 2"/>
    <property type="match status" value="1"/>
</dbReference>
<feature type="domain" description="Carrier" evidence="12">
    <location>
        <begin position="2446"/>
        <end position="2521"/>
    </location>
</feature>
<protein>
    <submittedName>
        <fullName evidence="15">Hybrid PKS-NRPS biosynthetic cluster</fullName>
    </submittedName>
</protein>
<dbReference type="InterPro" id="IPR000873">
    <property type="entry name" value="AMP-dep_synth/lig_dom"/>
</dbReference>
<dbReference type="Gene3D" id="3.40.50.12780">
    <property type="entry name" value="N-terminal domain of ligase-like"/>
    <property type="match status" value="1"/>
</dbReference>
<dbReference type="InterPro" id="IPR013968">
    <property type="entry name" value="PKS_KR"/>
</dbReference>